<accession>A0A9W8M156</accession>
<keyword evidence="2" id="KW-1185">Reference proteome</keyword>
<gene>
    <name evidence="1" type="ORF">IWW36_002309</name>
</gene>
<reference evidence="1" key="1">
    <citation type="submission" date="2022-07" db="EMBL/GenBank/DDBJ databases">
        <title>Phylogenomic reconstructions and comparative analyses of Kickxellomycotina fungi.</title>
        <authorList>
            <person name="Reynolds N.K."/>
            <person name="Stajich J.E."/>
            <person name="Barry K."/>
            <person name="Grigoriev I.V."/>
            <person name="Crous P."/>
            <person name="Smith M.E."/>
        </authorList>
    </citation>
    <scope>NUCLEOTIDE SEQUENCE</scope>
    <source>
        <strain evidence="1">NRRL 1566</strain>
    </source>
</reference>
<dbReference type="EMBL" id="JANBUW010000053">
    <property type="protein sequence ID" value="KAJ2849890.1"/>
    <property type="molecule type" value="Genomic_DNA"/>
</dbReference>
<organism evidence="1 2">
    <name type="scientific">Coemansia brasiliensis</name>
    <dbReference type="NCBI Taxonomy" id="2650707"/>
    <lineage>
        <taxon>Eukaryota</taxon>
        <taxon>Fungi</taxon>
        <taxon>Fungi incertae sedis</taxon>
        <taxon>Zoopagomycota</taxon>
        <taxon>Kickxellomycotina</taxon>
        <taxon>Kickxellomycetes</taxon>
        <taxon>Kickxellales</taxon>
        <taxon>Kickxellaceae</taxon>
        <taxon>Coemansia</taxon>
    </lineage>
</organism>
<name>A0A9W8M156_9FUNG</name>
<comment type="caution">
    <text evidence="1">The sequence shown here is derived from an EMBL/GenBank/DDBJ whole genome shotgun (WGS) entry which is preliminary data.</text>
</comment>
<evidence type="ECO:0000313" key="1">
    <source>
        <dbReference type="EMBL" id="KAJ2849890.1"/>
    </source>
</evidence>
<dbReference type="AlphaFoldDB" id="A0A9W8M156"/>
<proteinExistence type="predicted"/>
<protein>
    <submittedName>
        <fullName evidence="1">Uncharacterized protein</fullName>
    </submittedName>
</protein>
<dbReference type="Proteomes" id="UP001139887">
    <property type="component" value="Unassembled WGS sequence"/>
</dbReference>
<sequence length="141" mass="15734">MDDFTAVSGTELTSGCNFRMGLKGGGFAVDSHKDGKTVIDLNTSSKFRDGLIFIFGESAGNLLIKVERRVDVGKYCSLGYLREEEGQLVIENDPVANVKLERYDDIYYNIAHGSKCYNPESGRFDNNPDVKGRSQLYFVKE</sequence>
<evidence type="ECO:0000313" key="2">
    <source>
        <dbReference type="Proteomes" id="UP001139887"/>
    </source>
</evidence>